<evidence type="ECO:0000256" key="1">
    <source>
        <dbReference type="SAM" id="MobiDB-lite"/>
    </source>
</evidence>
<accession>A0ABW0U599</accession>
<feature type="region of interest" description="Disordered" evidence="1">
    <location>
        <begin position="1"/>
        <end position="39"/>
    </location>
</feature>
<dbReference type="RefSeq" id="WP_270896172.1">
    <property type="nucleotide sequence ID" value="NZ_JBHSPF010000015.1"/>
</dbReference>
<dbReference type="Proteomes" id="UP001596143">
    <property type="component" value="Unassembled WGS sequence"/>
</dbReference>
<protein>
    <recommendedName>
        <fullName evidence="4">Transposase</fullName>
    </recommendedName>
</protein>
<evidence type="ECO:0000313" key="2">
    <source>
        <dbReference type="EMBL" id="MFC5627920.1"/>
    </source>
</evidence>
<comment type="caution">
    <text evidence="2">The sequence shown here is derived from an EMBL/GenBank/DDBJ whole genome shotgun (WGS) entry which is preliminary data.</text>
</comment>
<dbReference type="EMBL" id="JBHSPF010000015">
    <property type="protein sequence ID" value="MFC5627920.1"/>
    <property type="molecule type" value="Genomic_DNA"/>
</dbReference>
<name>A0ABW0U599_9BACI</name>
<evidence type="ECO:0000313" key="3">
    <source>
        <dbReference type="Proteomes" id="UP001596143"/>
    </source>
</evidence>
<sequence length="93" mass="10730">MKRDRIGTSEVNDMGYVPPTSNETAVQYGSRDVKSGSSIRKIQPTAPVQWYGIHRYQRDPLLNRQEVYELLHDKRKKVEKELEGKGKKLDTLA</sequence>
<keyword evidence="3" id="KW-1185">Reference proteome</keyword>
<proteinExistence type="predicted"/>
<gene>
    <name evidence="2" type="ORF">ACFPTR_03290</name>
</gene>
<reference evidence="3" key="1">
    <citation type="journal article" date="2019" name="Int. J. Syst. Evol. Microbiol.">
        <title>The Global Catalogue of Microorganisms (GCM) 10K type strain sequencing project: providing services to taxonomists for standard genome sequencing and annotation.</title>
        <authorList>
            <consortium name="The Broad Institute Genomics Platform"/>
            <consortium name="The Broad Institute Genome Sequencing Center for Infectious Disease"/>
            <person name="Wu L."/>
            <person name="Ma J."/>
        </authorList>
    </citation>
    <scope>NUCLEOTIDE SEQUENCE [LARGE SCALE GENOMIC DNA]</scope>
    <source>
        <strain evidence="3">CGMCC 1.15790</strain>
    </source>
</reference>
<evidence type="ECO:0008006" key="4">
    <source>
        <dbReference type="Google" id="ProtNLM"/>
    </source>
</evidence>
<organism evidence="2 3">
    <name type="scientific">Aliibacillus thermotolerans</name>
    <dbReference type="NCBI Taxonomy" id="1834418"/>
    <lineage>
        <taxon>Bacteria</taxon>
        <taxon>Bacillati</taxon>
        <taxon>Bacillota</taxon>
        <taxon>Bacilli</taxon>
        <taxon>Bacillales</taxon>
        <taxon>Bacillaceae</taxon>
        <taxon>Aliibacillus</taxon>
    </lineage>
</organism>